<proteinExistence type="predicted"/>
<comment type="caution">
    <text evidence="1">The sequence shown here is derived from an EMBL/GenBank/DDBJ whole genome shotgun (WGS) entry which is preliminary data.</text>
</comment>
<organism evidence="1 2">
    <name type="scientific">Coniosporium uncinatum</name>
    <dbReference type="NCBI Taxonomy" id="93489"/>
    <lineage>
        <taxon>Eukaryota</taxon>
        <taxon>Fungi</taxon>
        <taxon>Dikarya</taxon>
        <taxon>Ascomycota</taxon>
        <taxon>Pezizomycotina</taxon>
        <taxon>Dothideomycetes</taxon>
        <taxon>Dothideomycetes incertae sedis</taxon>
        <taxon>Coniosporium</taxon>
    </lineage>
</organism>
<accession>A0ACC3DK77</accession>
<keyword evidence="2" id="KW-1185">Reference proteome</keyword>
<gene>
    <name evidence="1" type="ORF">LTS18_011515</name>
</gene>
<sequence length="558" mass="59248">MANTAQKKAPLPPKKPNGTTLAAAPPIRPQQAPSPIPPMPPAPMQALAPTPTPAPQPTPRVTSKPSTIWPSEKKGQLAEAAAKWINAVPKNSEKRIANEEISVILDGNPSYIELCELLEAKDLKLDRAGFARALLTAVPDVNSASKKAQAQAVSARITNPPNSSTSTGIIDLTSEAVGSGTTPGVRRYVNGGWRPANSPKTSGTSSAGPAPVAQMMPSTKANKSKHEQPSSRASTEKPATKEDAARKRTFADLVDLSNISDDDEPVFKKLHNGPMDYSITPDSAPPFSPAAPGLSAPTHAPRPNNSGFGMLKPQTNLTMQLQQIHTGPGPQFGPAPGVPTVLGMPKAPPIDENFYWMDVVEKFDKKNALRRSTYNIKTIARDVLLATGKHPEMAPLNAHIDILRQNFRNVDLSSDLSTFRWDLVDPGEPLPPPEDDDKDSVLDGEADDEGGRPERPPRMVGIRRAVVADGGTTALEDVSLFNAVKGLAKVKKPRGRPPRHSAPGAVSVGAGGDQTPRTEPSRNTPNSAGNARPNSYAAFREAAVGPDGQPLPKKRGRP</sequence>
<dbReference type="Proteomes" id="UP001186974">
    <property type="component" value="Unassembled WGS sequence"/>
</dbReference>
<reference evidence="1" key="1">
    <citation type="submission" date="2024-09" db="EMBL/GenBank/DDBJ databases">
        <title>Black Yeasts Isolated from many extreme environments.</title>
        <authorList>
            <person name="Coleine C."/>
            <person name="Stajich J.E."/>
            <person name="Selbmann L."/>
        </authorList>
    </citation>
    <scope>NUCLEOTIDE SEQUENCE</scope>
    <source>
        <strain evidence="1">CCFEE 5737</strain>
    </source>
</reference>
<name>A0ACC3DK77_9PEZI</name>
<dbReference type="EMBL" id="JAWDJW010003342">
    <property type="protein sequence ID" value="KAK3076973.1"/>
    <property type="molecule type" value="Genomic_DNA"/>
</dbReference>
<evidence type="ECO:0000313" key="2">
    <source>
        <dbReference type="Proteomes" id="UP001186974"/>
    </source>
</evidence>
<protein>
    <submittedName>
        <fullName evidence="1">Uncharacterized protein</fullName>
    </submittedName>
</protein>
<evidence type="ECO:0000313" key="1">
    <source>
        <dbReference type="EMBL" id="KAK3076973.1"/>
    </source>
</evidence>
<feature type="non-terminal residue" evidence="1">
    <location>
        <position position="558"/>
    </location>
</feature>